<evidence type="ECO:0000259" key="5">
    <source>
        <dbReference type="PROSITE" id="PS50931"/>
    </source>
</evidence>
<evidence type="ECO:0000256" key="4">
    <source>
        <dbReference type="ARBA" id="ARBA00023163"/>
    </source>
</evidence>
<comment type="similarity">
    <text evidence="1">Belongs to the LysR transcriptional regulatory family.</text>
</comment>
<keyword evidence="2" id="KW-0805">Transcription regulation</keyword>
<keyword evidence="3" id="KW-0238">DNA-binding</keyword>
<dbReference type="InterPro" id="IPR005119">
    <property type="entry name" value="LysR_subst-bd"/>
</dbReference>
<dbReference type="Gene3D" id="3.40.190.10">
    <property type="entry name" value="Periplasmic binding protein-like II"/>
    <property type="match status" value="2"/>
</dbReference>
<dbReference type="OrthoDB" id="7328368at2"/>
<dbReference type="EMBL" id="QBKN01000022">
    <property type="protein sequence ID" value="PTX45388.1"/>
    <property type="molecule type" value="Genomic_DNA"/>
</dbReference>
<dbReference type="GO" id="GO:0003700">
    <property type="term" value="F:DNA-binding transcription factor activity"/>
    <property type="evidence" value="ECO:0007669"/>
    <property type="project" value="InterPro"/>
</dbReference>
<dbReference type="Proteomes" id="UP000244069">
    <property type="component" value="Unassembled WGS sequence"/>
</dbReference>
<organism evidence="6 7">
    <name type="scientific">Allosediminivita pacifica</name>
    <dbReference type="NCBI Taxonomy" id="1267769"/>
    <lineage>
        <taxon>Bacteria</taxon>
        <taxon>Pseudomonadati</taxon>
        <taxon>Pseudomonadota</taxon>
        <taxon>Alphaproteobacteria</taxon>
        <taxon>Rhodobacterales</taxon>
        <taxon>Paracoccaceae</taxon>
        <taxon>Allosediminivita</taxon>
    </lineage>
</organism>
<dbReference type="PRINTS" id="PR00039">
    <property type="entry name" value="HTHLYSR"/>
</dbReference>
<evidence type="ECO:0000256" key="3">
    <source>
        <dbReference type="ARBA" id="ARBA00023125"/>
    </source>
</evidence>
<dbReference type="AlphaFoldDB" id="A0A2T6ANJ8"/>
<keyword evidence="4" id="KW-0804">Transcription</keyword>
<gene>
    <name evidence="6" type="ORF">C8N44_12243</name>
</gene>
<dbReference type="Gene3D" id="1.10.10.10">
    <property type="entry name" value="Winged helix-like DNA-binding domain superfamily/Winged helix DNA-binding domain"/>
    <property type="match status" value="1"/>
</dbReference>
<evidence type="ECO:0000313" key="6">
    <source>
        <dbReference type="EMBL" id="PTX45388.1"/>
    </source>
</evidence>
<evidence type="ECO:0000256" key="2">
    <source>
        <dbReference type="ARBA" id="ARBA00023015"/>
    </source>
</evidence>
<dbReference type="Pfam" id="PF03466">
    <property type="entry name" value="LysR_substrate"/>
    <property type="match status" value="1"/>
</dbReference>
<dbReference type="GO" id="GO:0006351">
    <property type="term" value="P:DNA-templated transcription"/>
    <property type="evidence" value="ECO:0007669"/>
    <property type="project" value="TreeGrafter"/>
</dbReference>
<evidence type="ECO:0000256" key="1">
    <source>
        <dbReference type="ARBA" id="ARBA00009437"/>
    </source>
</evidence>
<dbReference type="SUPFAM" id="SSF53850">
    <property type="entry name" value="Periplasmic binding protein-like II"/>
    <property type="match status" value="1"/>
</dbReference>
<dbReference type="PANTHER" id="PTHR30537">
    <property type="entry name" value="HTH-TYPE TRANSCRIPTIONAL REGULATOR"/>
    <property type="match status" value="1"/>
</dbReference>
<dbReference type="InterPro" id="IPR036390">
    <property type="entry name" value="WH_DNA-bd_sf"/>
</dbReference>
<dbReference type="GO" id="GO:0043565">
    <property type="term" value="F:sequence-specific DNA binding"/>
    <property type="evidence" value="ECO:0007669"/>
    <property type="project" value="TreeGrafter"/>
</dbReference>
<dbReference type="SUPFAM" id="SSF46785">
    <property type="entry name" value="Winged helix' DNA-binding domain"/>
    <property type="match status" value="1"/>
</dbReference>
<dbReference type="PANTHER" id="PTHR30537:SF74">
    <property type="entry name" value="HTH-TYPE TRANSCRIPTIONAL REGULATOR TRPI"/>
    <property type="match status" value="1"/>
</dbReference>
<keyword evidence="7" id="KW-1185">Reference proteome</keyword>
<dbReference type="InterPro" id="IPR036388">
    <property type="entry name" value="WH-like_DNA-bd_sf"/>
</dbReference>
<proteinExistence type="inferred from homology"/>
<dbReference type="PROSITE" id="PS50931">
    <property type="entry name" value="HTH_LYSR"/>
    <property type="match status" value="1"/>
</dbReference>
<protein>
    <submittedName>
        <fullName evidence="6">LysR family transcriptional regulator</fullName>
    </submittedName>
</protein>
<comment type="caution">
    <text evidence="6">The sequence shown here is derived from an EMBL/GenBank/DDBJ whole genome shotgun (WGS) entry which is preliminary data.</text>
</comment>
<dbReference type="FunFam" id="1.10.10.10:FF:000038">
    <property type="entry name" value="Glycine cleavage system transcriptional activator"/>
    <property type="match status" value="1"/>
</dbReference>
<dbReference type="Pfam" id="PF00126">
    <property type="entry name" value="HTH_1"/>
    <property type="match status" value="1"/>
</dbReference>
<dbReference type="RefSeq" id="WP_107977839.1">
    <property type="nucleotide sequence ID" value="NZ_BMEZ01000022.1"/>
</dbReference>
<sequence length="301" mass="33783">MRPRVPLNAIRAFEAAARRGSIAQAAEELHVTPTAVSHQVRTLEDFLQVKLFVRHNSAIEMTPAASNVLAKLSGGLDLISEAIRTLTDEPEARETVTLGTSVSLGTTWLLPRMDSFLTDHPDIDMSVRTYLTREEIESNETDFWISTWQPTLDRRIEPLFSEDLVPVCSPKLLERIHDTHGTRPEDVLMQVPLIHVDRQVKLARPSRPEWQRYLQEFGVNRTNVNHGLRFNQTSAAIEAAKASIGAILGRTLLIRDALARGELVPIAEAYPQKMPYYLVSSWQSQGTVAAEFKDWLIAQAA</sequence>
<dbReference type="InterPro" id="IPR000847">
    <property type="entry name" value="LysR_HTH_N"/>
</dbReference>
<feature type="domain" description="HTH lysR-type" evidence="5">
    <location>
        <begin position="5"/>
        <end position="62"/>
    </location>
</feature>
<reference evidence="6 7" key="1">
    <citation type="submission" date="2018-04" db="EMBL/GenBank/DDBJ databases">
        <title>Genomic Encyclopedia of Archaeal and Bacterial Type Strains, Phase II (KMG-II): from individual species to whole genera.</title>
        <authorList>
            <person name="Goeker M."/>
        </authorList>
    </citation>
    <scope>NUCLEOTIDE SEQUENCE [LARGE SCALE GENOMIC DNA]</scope>
    <source>
        <strain evidence="6 7">DSM 29329</strain>
    </source>
</reference>
<evidence type="ECO:0000313" key="7">
    <source>
        <dbReference type="Proteomes" id="UP000244069"/>
    </source>
</evidence>
<name>A0A2T6ANJ8_9RHOB</name>
<accession>A0A2T6ANJ8</accession>
<dbReference type="InterPro" id="IPR058163">
    <property type="entry name" value="LysR-type_TF_proteobact-type"/>
</dbReference>